<protein>
    <recommendedName>
        <fullName evidence="5">Reverse transcriptase domain-containing protein</fullName>
    </recommendedName>
</protein>
<gene>
    <name evidence="3" type="ORF">Dsin_012032</name>
</gene>
<dbReference type="InterPro" id="IPR044730">
    <property type="entry name" value="RNase_H-like_dom_plant"/>
</dbReference>
<reference evidence="3" key="1">
    <citation type="journal article" date="2023" name="Plant J.">
        <title>Genome sequences and population genomics provide insights into the demographic history, inbreeding, and mutation load of two 'living fossil' tree species of Dipteronia.</title>
        <authorList>
            <person name="Feng Y."/>
            <person name="Comes H.P."/>
            <person name="Chen J."/>
            <person name="Zhu S."/>
            <person name="Lu R."/>
            <person name="Zhang X."/>
            <person name="Li P."/>
            <person name="Qiu J."/>
            <person name="Olsen K.M."/>
            <person name="Qiu Y."/>
        </authorList>
    </citation>
    <scope>NUCLEOTIDE SEQUENCE</scope>
    <source>
        <strain evidence="3">NBL</strain>
    </source>
</reference>
<dbReference type="InterPro" id="IPR053151">
    <property type="entry name" value="RNase_H-like"/>
</dbReference>
<dbReference type="InterPro" id="IPR012337">
    <property type="entry name" value="RNaseH-like_sf"/>
</dbReference>
<feature type="domain" description="RNase H type-1" evidence="1">
    <location>
        <begin position="562"/>
        <end position="686"/>
    </location>
</feature>
<dbReference type="PANTHER" id="PTHR47723:SF22">
    <property type="entry name" value="RNASE H TYPE-1 DOMAIN-CONTAINING PROTEIN"/>
    <property type="match status" value="1"/>
</dbReference>
<dbReference type="Pfam" id="PF13966">
    <property type="entry name" value="zf-RVT"/>
    <property type="match status" value="1"/>
</dbReference>
<dbReference type="PANTHER" id="PTHR47723">
    <property type="entry name" value="OS05G0353850 PROTEIN"/>
    <property type="match status" value="1"/>
</dbReference>
<dbReference type="Proteomes" id="UP001281410">
    <property type="component" value="Unassembled WGS sequence"/>
</dbReference>
<evidence type="ECO:0000259" key="1">
    <source>
        <dbReference type="Pfam" id="PF13456"/>
    </source>
</evidence>
<evidence type="ECO:0008006" key="5">
    <source>
        <dbReference type="Google" id="ProtNLM"/>
    </source>
</evidence>
<evidence type="ECO:0000313" key="4">
    <source>
        <dbReference type="Proteomes" id="UP001281410"/>
    </source>
</evidence>
<dbReference type="SUPFAM" id="SSF53098">
    <property type="entry name" value="Ribonuclease H-like"/>
    <property type="match status" value="1"/>
</dbReference>
<dbReference type="AlphaFoldDB" id="A0AAE0E835"/>
<dbReference type="GO" id="GO:0004523">
    <property type="term" value="F:RNA-DNA hybrid ribonuclease activity"/>
    <property type="evidence" value="ECO:0007669"/>
    <property type="project" value="InterPro"/>
</dbReference>
<accession>A0AAE0E835</accession>
<name>A0AAE0E835_9ROSI</name>
<sequence length="695" mass="79182">MVVSSSRWLSFSRRFSSSSQQKISTLTVDFLSRNFSFLPIKFQLLAQNISALTIDFLPRKFQLFPCCPENFSCLQLPQKLSALNRNFKAYEENLLEGATFGANSLHISHLQFADDTIIFLKPNIEHLRNVRRILRCFELASGLRINFHKSRVTRVGSNGVKNDDWSEAFRCKSVSLPISYLGLPLGARPCSILFWKEILDRIENRLAHEREGFGAKVRFRKEDNALWKRVICAKYGMSTNALRWNWYSSSSDSYFVKAVKSLLVEGTSTTTVLNEGMKTIAGCGNKALFWDDIRLDTIPLKHAFPRIFVLAVNKSGVTQNFGYWEGVSWIWNVALRRQLFDWERDQWCSFKTCLDSVVMRKSLSDDLVWSLCLKGCYSVASFRRQLEDNAMSRNQDSAEKDVQLWKGICPPKVEVFAWQLLRGRVPVKEVLNRFGCVPNGDLECPLCKSEMESIDHLFLRCLWAWKIWSRCLGCWNVSGCTTKSLKDWFSRWDGLCPAMCQGRAWKLSLGLFGGSNTMEKGLRNQLRILYSTFGIFARILDLEKVVNRGTWSPPKYDTLKFNVDGSARGLPGQASIGGVLRDSSGKVLCLFSSYIGTQIPIASELLAIQRACQLCKTKECLWMKKIVIVSDSYVAVSWINEEGFGNVDHISTICDIREIMRVMGNISVTFNSRTTNSFANSLAKKAYVLKVEKLE</sequence>
<dbReference type="InterPro" id="IPR036397">
    <property type="entry name" value="RNaseH_sf"/>
</dbReference>
<proteinExistence type="predicted"/>
<dbReference type="EMBL" id="JANJYJ010000004">
    <property type="protein sequence ID" value="KAK3218062.1"/>
    <property type="molecule type" value="Genomic_DNA"/>
</dbReference>
<dbReference type="GO" id="GO:0003676">
    <property type="term" value="F:nucleic acid binding"/>
    <property type="evidence" value="ECO:0007669"/>
    <property type="project" value="InterPro"/>
</dbReference>
<dbReference type="InterPro" id="IPR002156">
    <property type="entry name" value="RNaseH_domain"/>
</dbReference>
<feature type="domain" description="Reverse transcriptase zinc-binding" evidence="2">
    <location>
        <begin position="391"/>
        <end position="468"/>
    </location>
</feature>
<keyword evidence="4" id="KW-1185">Reference proteome</keyword>
<evidence type="ECO:0000313" key="3">
    <source>
        <dbReference type="EMBL" id="KAK3218062.1"/>
    </source>
</evidence>
<evidence type="ECO:0000259" key="2">
    <source>
        <dbReference type="Pfam" id="PF13966"/>
    </source>
</evidence>
<dbReference type="CDD" id="cd06222">
    <property type="entry name" value="RNase_H_like"/>
    <property type="match status" value="1"/>
</dbReference>
<comment type="caution">
    <text evidence="3">The sequence shown here is derived from an EMBL/GenBank/DDBJ whole genome shotgun (WGS) entry which is preliminary data.</text>
</comment>
<dbReference type="Pfam" id="PF13456">
    <property type="entry name" value="RVT_3"/>
    <property type="match status" value="1"/>
</dbReference>
<dbReference type="InterPro" id="IPR026960">
    <property type="entry name" value="RVT-Znf"/>
</dbReference>
<dbReference type="Gene3D" id="3.30.420.10">
    <property type="entry name" value="Ribonuclease H-like superfamily/Ribonuclease H"/>
    <property type="match status" value="1"/>
</dbReference>
<organism evidence="3 4">
    <name type="scientific">Dipteronia sinensis</name>
    <dbReference type="NCBI Taxonomy" id="43782"/>
    <lineage>
        <taxon>Eukaryota</taxon>
        <taxon>Viridiplantae</taxon>
        <taxon>Streptophyta</taxon>
        <taxon>Embryophyta</taxon>
        <taxon>Tracheophyta</taxon>
        <taxon>Spermatophyta</taxon>
        <taxon>Magnoliopsida</taxon>
        <taxon>eudicotyledons</taxon>
        <taxon>Gunneridae</taxon>
        <taxon>Pentapetalae</taxon>
        <taxon>rosids</taxon>
        <taxon>malvids</taxon>
        <taxon>Sapindales</taxon>
        <taxon>Sapindaceae</taxon>
        <taxon>Hippocastanoideae</taxon>
        <taxon>Acereae</taxon>
        <taxon>Dipteronia</taxon>
    </lineage>
</organism>